<feature type="non-terminal residue" evidence="1">
    <location>
        <position position="1"/>
    </location>
</feature>
<sequence>IRKKCNESCLEDGKQVICKVSWECGCAGNYQPKKILNPEEQRNLVNSHNYPMSPAPSITISNYRRLGEDMLEFIDFCITYGTTGARNIEQLLK</sequence>
<protein>
    <submittedName>
        <fullName evidence="1">7646_t:CDS:1</fullName>
    </submittedName>
</protein>
<gene>
    <name evidence="1" type="ORF">DHETER_LOCUS16084</name>
</gene>
<evidence type="ECO:0000313" key="1">
    <source>
        <dbReference type="EMBL" id="CAG8775367.1"/>
    </source>
</evidence>
<comment type="caution">
    <text evidence="1">The sequence shown here is derived from an EMBL/GenBank/DDBJ whole genome shotgun (WGS) entry which is preliminary data.</text>
</comment>
<feature type="non-terminal residue" evidence="1">
    <location>
        <position position="93"/>
    </location>
</feature>
<keyword evidence="2" id="KW-1185">Reference proteome</keyword>
<name>A0ACA9R3T0_9GLOM</name>
<organism evidence="1 2">
    <name type="scientific">Dentiscutata heterogama</name>
    <dbReference type="NCBI Taxonomy" id="1316150"/>
    <lineage>
        <taxon>Eukaryota</taxon>
        <taxon>Fungi</taxon>
        <taxon>Fungi incertae sedis</taxon>
        <taxon>Mucoromycota</taxon>
        <taxon>Glomeromycotina</taxon>
        <taxon>Glomeromycetes</taxon>
        <taxon>Diversisporales</taxon>
        <taxon>Gigasporaceae</taxon>
        <taxon>Dentiscutata</taxon>
    </lineage>
</organism>
<accession>A0ACA9R3T0</accession>
<dbReference type="Proteomes" id="UP000789702">
    <property type="component" value="Unassembled WGS sequence"/>
</dbReference>
<proteinExistence type="predicted"/>
<dbReference type="EMBL" id="CAJVPU010059445">
    <property type="protein sequence ID" value="CAG8775367.1"/>
    <property type="molecule type" value="Genomic_DNA"/>
</dbReference>
<reference evidence="1" key="1">
    <citation type="submission" date="2021-06" db="EMBL/GenBank/DDBJ databases">
        <authorList>
            <person name="Kallberg Y."/>
            <person name="Tangrot J."/>
            <person name="Rosling A."/>
        </authorList>
    </citation>
    <scope>NUCLEOTIDE SEQUENCE</scope>
    <source>
        <strain evidence="1">IL203A</strain>
    </source>
</reference>
<evidence type="ECO:0000313" key="2">
    <source>
        <dbReference type="Proteomes" id="UP000789702"/>
    </source>
</evidence>